<name>A0A1M5C5V3_SALEC</name>
<accession>A0A1M5C5V3</accession>
<dbReference type="Gene3D" id="3.20.20.140">
    <property type="entry name" value="Metal-dependent hydrolases"/>
    <property type="match status" value="1"/>
</dbReference>
<gene>
    <name evidence="1" type="ORF">SAMN05444483_101350</name>
</gene>
<keyword evidence="2" id="KW-1185">Reference proteome</keyword>
<dbReference type="EMBL" id="FQVT01000001">
    <property type="protein sequence ID" value="SHF49987.1"/>
    <property type="molecule type" value="Genomic_DNA"/>
</dbReference>
<proteinExistence type="predicted"/>
<dbReference type="AlphaFoldDB" id="A0A1M5C5V3"/>
<dbReference type="SUPFAM" id="SSF51556">
    <property type="entry name" value="Metallo-dependent hydrolases"/>
    <property type="match status" value="1"/>
</dbReference>
<evidence type="ECO:0000313" key="1">
    <source>
        <dbReference type="EMBL" id="SHF49987.1"/>
    </source>
</evidence>
<dbReference type="InterPro" id="IPR032466">
    <property type="entry name" value="Metal_Hydrolase"/>
</dbReference>
<evidence type="ECO:0000313" key="2">
    <source>
        <dbReference type="Proteomes" id="UP000183945"/>
    </source>
</evidence>
<dbReference type="Proteomes" id="UP000183945">
    <property type="component" value="Unassembled WGS sequence"/>
</dbReference>
<sequence length="503" mass="57255">MKPHFFVDIHCHSSMKPFARSFRKNPGLQSRNPRHAHSMWFHDAPSFFDKVKNYIASLTNFSQSDATSLKRGRVAIVCLSFYPQERDFFDNKLGTGLASDLLGKLATEFGQSRIDHIQSIKSYWEDLKLEMRFVEQENGNSINIDGKQMQYLITNSYAEIELLERQGKLVDDTIVFIPTIEGAHVFDQVLDSDEPAYKYPDGISEKALKKMLQRIRDLRMEKDGLIRPVFITLAHHFWNGLCGHAQSLGGLVKCVVDQENGINLGITKAGEKAIAAMLDPLQNKDGSAVKPIYIDIKHMSRKSRLEYFKILEKYSNQTIPILVSHGCVTGLPSPGGTQKTCISQENVFNTDDINFFDDEIIKIGLSNGLFGIQLDERRIGSRMVLRSTKDIKSKRNLLYSWSKLVWNQIRHIAEVLDANGQYAWGIQCLGSDFDGIIDPIDGYWTAVQIDKLDDYLLMHVYNYIKEIKTPCPLQQARNKQVTAEEIVDRFMTGNALNVLSKMM</sequence>
<reference evidence="2" key="1">
    <citation type="submission" date="2016-11" db="EMBL/GenBank/DDBJ databases">
        <authorList>
            <person name="Varghese N."/>
            <person name="Submissions S."/>
        </authorList>
    </citation>
    <scope>NUCLEOTIDE SEQUENCE [LARGE SCALE GENOMIC DNA]</scope>
    <source>
        <strain evidence="2">DSM 24579</strain>
    </source>
</reference>
<evidence type="ECO:0008006" key="3">
    <source>
        <dbReference type="Google" id="ProtNLM"/>
    </source>
</evidence>
<organism evidence="1 2">
    <name type="scientific">Salegentibacter echinorum</name>
    <dbReference type="NCBI Taxonomy" id="1073325"/>
    <lineage>
        <taxon>Bacteria</taxon>
        <taxon>Pseudomonadati</taxon>
        <taxon>Bacteroidota</taxon>
        <taxon>Flavobacteriia</taxon>
        <taxon>Flavobacteriales</taxon>
        <taxon>Flavobacteriaceae</taxon>
        <taxon>Salegentibacter</taxon>
    </lineage>
</organism>
<protein>
    <recommendedName>
        <fullName evidence="3">Membrane dipeptidase (Peptidase family M19)</fullName>
    </recommendedName>
</protein>
<dbReference type="OrthoDB" id="611177at2"/>
<dbReference type="STRING" id="1073325.SAMN05444483_101350"/>
<dbReference type="RefSeq" id="WP_072876068.1">
    <property type="nucleotide sequence ID" value="NZ_FQVT01000001.1"/>
</dbReference>